<dbReference type="GO" id="GO:0003677">
    <property type="term" value="F:DNA binding"/>
    <property type="evidence" value="ECO:0007669"/>
    <property type="project" value="InterPro"/>
</dbReference>
<dbReference type="RefSeq" id="WP_119112887.1">
    <property type="nucleotide sequence ID" value="NZ_CBCSEO010000033.1"/>
</dbReference>
<dbReference type="Gene3D" id="1.10.260.40">
    <property type="entry name" value="lambda repressor-like DNA-binding domains"/>
    <property type="match status" value="1"/>
</dbReference>
<dbReference type="SMART" id="SM00530">
    <property type="entry name" value="HTH_XRE"/>
    <property type="match status" value="1"/>
</dbReference>
<evidence type="ECO:0000313" key="3">
    <source>
        <dbReference type="Proteomes" id="UP000265816"/>
    </source>
</evidence>
<accession>A0A398B5B9</accession>
<dbReference type="CDD" id="cd00093">
    <property type="entry name" value="HTH_XRE"/>
    <property type="match status" value="1"/>
</dbReference>
<reference evidence="2 3" key="1">
    <citation type="submission" date="2018-08" db="EMBL/GenBank/DDBJ databases">
        <title>Bacillus jemisoniae sp. nov., Bacillus chryseoplanitiae sp. nov., Bacillus resnikiae sp. nov., and Bacillus frankliniae sp. nov., isolated from Viking spacecraft and associated surfaces.</title>
        <authorList>
            <person name="Seuylemezian A."/>
            <person name="Vaishampayan P."/>
        </authorList>
    </citation>
    <scope>NUCLEOTIDE SEQUENCE [LARGE SCALE GENOMIC DNA]</scope>
    <source>
        <strain evidence="2 3">JJ-247</strain>
    </source>
</reference>
<dbReference type="Pfam" id="PF01381">
    <property type="entry name" value="HTH_3"/>
    <property type="match status" value="1"/>
</dbReference>
<proteinExistence type="predicted"/>
<dbReference type="InterPro" id="IPR010982">
    <property type="entry name" value="Lambda_DNA-bd_dom_sf"/>
</dbReference>
<organism evidence="2 3">
    <name type="scientific">Mesobacillus zeae</name>
    <dbReference type="NCBI Taxonomy" id="1917180"/>
    <lineage>
        <taxon>Bacteria</taxon>
        <taxon>Bacillati</taxon>
        <taxon>Bacillota</taxon>
        <taxon>Bacilli</taxon>
        <taxon>Bacillales</taxon>
        <taxon>Bacillaceae</taxon>
        <taxon>Mesobacillus</taxon>
    </lineage>
</organism>
<dbReference type="EMBL" id="QWVT01000017">
    <property type="protein sequence ID" value="RID85052.1"/>
    <property type="molecule type" value="Genomic_DNA"/>
</dbReference>
<comment type="caution">
    <text evidence="2">The sequence shown here is derived from an EMBL/GenBank/DDBJ whole genome shotgun (WGS) entry which is preliminary data.</text>
</comment>
<gene>
    <name evidence="2" type="ORF">D1970_10830</name>
</gene>
<protein>
    <submittedName>
        <fullName evidence="2">XRE family transcriptional regulator</fullName>
    </submittedName>
</protein>
<sequence>MKPRTWLHEERAAAKRTQEEVAEAAGIKRPYYSQIESGVRRPSVDVAKKIAGYIGFDWVLFFENNCSDKRQKSNTA</sequence>
<dbReference type="InterPro" id="IPR001387">
    <property type="entry name" value="Cro/C1-type_HTH"/>
</dbReference>
<name>A0A398B5B9_9BACI</name>
<dbReference type="SUPFAM" id="SSF47413">
    <property type="entry name" value="lambda repressor-like DNA-binding domains"/>
    <property type="match status" value="1"/>
</dbReference>
<feature type="domain" description="HTH cro/C1-type" evidence="1">
    <location>
        <begin position="7"/>
        <end position="61"/>
    </location>
</feature>
<dbReference type="Proteomes" id="UP000265816">
    <property type="component" value="Unassembled WGS sequence"/>
</dbReference>
<evidence type="ECO:0000259" key="1">
    <source>
        <dbReference type="PROSITE" id="PS50943"/>
    </source>
</evidence>
<dbReference type="OrthoDB" id="1859224at2"/>
<evidence type="ECO:0000313" key="2">
    <source>
        <dbReference type="EMBL" id="RID85052.1"/>
    </source>
</evidence>
<dbReference type="PROSITE" id="PS50943">
    <property type="entry name" value="HTH_CROC1"/>
    <property type="match status" value="1"/>
</dbReference>
<keyword evidence="3" id="KW-1185">Reference proteome</keyword>
<dbReference type="AlphaFoldDB" id="A0A398B5B9"/>